<evidence type="ECO:0000313" key="4">
    <source>
        <dbReference type="EMBL" id="ARU59319.1"/>
    </source>
</evidence>
<name>A0A1Y0IGQ9_9GAMM</name>
<evidence type="ECO:0000313" key="5">
    <source>
        <dbReference type="Proteomes" id="UP000196027"/>
    </source>
</evidence>
<evidence type="ECO:0000256" key="2">
    <source>
        <dbReference type="SAM" id="SignalP"/>
    </source>
</evidence>
<keyword evidence="2" id="KW-0732">Signal</keyword>
<dbReference type="EMBL" id="CP021425">
    <property type="protein sequence ID" value="ARU59319.1"/>
    <property type="molecule type" value="Genomic_DNA"/>
</dbReference>
<keyword evidence="5" id="KW-1185">Reference proteome</keyword>
<dbReference type="PROSITE" id="PS51257">
    <property type="entry name" value="PROKAR_LIPOPROTEIN"/>
    <property type="match status" value="1"/>
</dbReference>
<dbReference type="InterPro" id="IPR052559">
    <property type="entry name" value="V-haloperoxidase"/>
</dbReference>
<dbReference type="Pfam" id="PF21167">
    <property type="entry name" value="DUF6851"/>
    <property type="match status" value="1"/>
</dbReference>
<feature type="chain" id="PRO_5012982493" description="DUF6851 domain-containing protein" evidence="2">
    <location>
        <begin position="19"/>
        <end position="659"/>
    </location>
</feature>
<evidence type="ECO:0000259" key="3">
    <source>
        <dbReference type="Pfam" id="PF21167"/>
    </source>
</evidence>
<dbReference type="InterPro" id="IPR036938">
    <property type="entry name" value="PAP2/HPO_sf"/>
</dbReference>
<dbReference type="PANTHER" id="PTHR34599:SF2">
    <property type="entry name" value="TRAF-TYPE DOMAIN-CONTAINING PROTEIN"/>
    <property type="match status" value="1"/>
</dbReference>
<feature type="signal peptide" evidence="2">
    <location>
        <begin position="1"/>
        <end position="18"/>
    </location>
</feature>
<reference evidence="4 5" key="1">
    <citation type="submission" date="2017-05" db="EMBL/GenBank/DDBJ databases">
        <title>Genomic insights into alkan degradation activity of Oleiphilus messinensis.</title>
        <authorList>
            <person name="Kozyavkin S.A."/>
            <person name="Slesarev A.I."/>
            <person name="Golyshin P.N."/>
            <person name="Korzhenkov A."/>
            <person name="Golyshina O.N."/>
            <person name="Toshchakov S.V."/>
        </authorList>
    </citation>
    <scope>NUCLEOTIDE SEQUENCE [LARGE SCALE GENOMIC DNA]</scope>
    <source>
        <strain evidence="4 5">ME102</strain>
    </source>
</reference>
<dbReference type="Gene3D" id="1.10.606.10">
    <property type="entry name" value="Vanadium-containing Chloroperoxidase, domain 2"/>
    <property type="match status" value="1"/>
</dbReference>
<feature type="compositionally biased region" description="Polar residues" evidence="1">
    <location>
        <begin position="27"/>
        <end position="46"/>
    </location>
</feature>
<accession>A0A1Y0IGQ9</accession>
<dbReference type="InterPro" id="IPR049283">
    <property type="entry name" value="DUF6851"/>
</dbReference>
<dbReference type="SUPFAM" id="SSF48317">
    <property type="entry name" value="Acid phosphatase/Vanadium-dependent haloperoxidase"/>
    <property type="match status" value="1"/>
</dbReference>
<dbReference type="PANTHER" id="PTHR34599">
    <property type="entry name" value="PEROXIDASE-RELATED"/>
    <property type="match status" value="1"/>
</dbReference>
<evidence type="ECO:0000256" key="1">
    <source>
        <dbReference type="SAM" id="MobiDB-lite"/>
    </source>
</evidence>
<dbReference type="RefSeq" id="WP_198343142.1">
    <property type="nucleotide sequence ID" value="NZ_CP021425.1"/>
</dbReference>
<dbReference type="CDD" id="cd03398">
    <property type="entry name" value="PAP2_haloperoxidase"/>
    <property type="match status" value="1"/>
</dbReference>
<dbReference type="InterPro" id="IPR016119">
    <property type="entry name" value="Br/Cl_peroxidase_C"/>
</dbReference>
<proteinExistence type="predicted"/>
<protein>
    <recommendedName>
        <fullName evidence="3">DUF6851 domain-containing protein</fullName>
    </recommendedName>
</protein>
<feature type="domain" description="DUF6851" evidence="3">
    <location>
        <begin position="78"/>
        <end position="206"/>
    </location>
</feature>
<organism evidence="4 5">
    <name type="scientific">Oleiphilus messinensis</name>
    <dbReference type="NCBI Taxonomy" id="141451"/>
    <lineage>
        <taxon>Bacteria</taxon>
        <taxon>Pseudomonadati</taxon>
        <taxon>Pseudomonadota</taxon>
        <taxon>Gammaproteobacteria</taxon>
        <taxon>Oceanospirillales</taxon>
        <taxon>Oleiphilaceae</taxon>
        <taxon>Oleiphilus</taxon>
    </lineage>
</organism>
<gene>
    <name evidence="4" type="ORF">OLMES_5339</name>
</gene>
<dbReference type="AlphaFoldDB" id="A0A1Y0IGQ9"/>
<sequence>MMFSKQKGLIAFATLILAACGGDDSNNAVDNTTQPPAETNPDQRSPSVARDWNEALLKGIRNDNARPTVHARNLFHVSAAMYDAWAVLSADSDAFLLGNARGNFSCPFDGIPAVEDTQAFREEAISFAAFRLILHRFYNSPNTFEIEANARGVLNQLGYDAGETSLDYSTGSAAALGNYIAQCYIDYGRQDGSNEKELYKNQYYTSVNPYLEPEKPGNPDIVDLNHWQALSLVTFIDQSGFPVNSTPEFLSPEWGQVDSFALRDTDKTTYIRDGFEYNVYFDPGTPPHYDGDTAPYYKWNFSLVANWSSHLDPTQGPEIDISPAGIGNLNIADFPADFSTYDTFYDKLGGGENSPGHRVNPVTGQPYAPQIVPLGDYARVLAEFWADGPDSETPPGHWFVILNQVNDHPMLERKIQGTGAEVGPLEWDVKAYFTLGGAMHDSAIAAWGVKGWYDYIRPVSAIRAMADRGQSSNPDLPSYHEDGMPLEPGFVELVVEGDALAGTNNENVGKIKLYSWRGPDYIADPDTDMAGVGWILAENWWPYQRPTFVTPPFAGYVSGHSTFSRAAAEVLTAFTGTPYFPGGVGEFAAPKNEFLVFEEGPSVDVTLQWATYRDASDQCSLSRIWGGIHPPADDLPGRFIGEKIGQNAFSAAMTYFSAQ</sequence>
<dbReference type="Proteomes" id="UP000196027">
    <property type="component" value="Chromosome"/>
</dbReference>
<dbReference type="KEGG" id="ome:OLMES_5339"/>
<dbReference type="GO" id="GO:0004601">
    <property type="term" value="F:peroxidase activity"/>
    <property type="evidence" value="ECO:0007669"/>
    <property type="project" value="InterPro"/>
</dbReference>
<feature type="region of interest" description="Disordered" evidence="1">
    <location>
        <begin position="27"/>
        <end position="47"/>
    </location>
</feature>